<dbReference type="InterPro" id="IPR036390">
    <property type="entry name" value="WH_DNA-bd_sf"/>
</dbReference>
<evidence type="ECO:0000256" key="1">
    <source>
        <dbReference type="SAM" id="MobiDB-lite"/>
    </source>
</evidence>
<dbReference type="Gene3D" id="1.10.10.10">
    <property type="entry name" value="Winged helix-like DNA-binding domain superfamily/Winged helix DNA-binding domain"/>
    <property type="match status" value="1"/>
</dbReference>
<accession>A0ABN2MNX2</accession>
<name>A0ABN2MNX2_9MICO</name>
<dbReference type="CDD" id="cd00090">
    <property type="entry name" value="HTH_ARSR"/>
    <property type="match status" value="1"/>
</dbReference>
<dbReference type="InterPro" id="IPR011991">
    <property type="entry name" value="ArsR-like_HTH"/>
</dbReference>
<organism evidence="3 4">
    <name type="scientific">Agromyces salentinus</name>
    <dbReference type="NCBI Taxonomy" id="269421"/>
    <lineage>
        <taxon>Bacteria</taxon>
        <taxon>Bacillati</taxon>
        <taxon>Actinomycetota</taxon>
        <taxon>Actinomycetes</taxon>
        <taxon>Micrococcales</taxon>
        <taxon>Microbacteriaceae</taxon>
        <taxon>Agromyces</taxon>
    </lineage>
</organism>
<feature type="region of interest" description="Disordered" evidence="1">
    <location>
        <begin position="139"/>
        <end position="181"/>
    </location>
</feature>
<dbReference type="EMBL" id="BAAANK010000003">
    <property type="protein sequence ID" value="GAA1830705.1"/>
    <property type="molecule type" value="Genomic_DNA"/>
</dbReference>
<evidence type="ECO:0000313" key="4">
    <source>
        <dbReference type="Proteomes" id="UP001501746"/>
    </source>
</evidence>
<dbReference type="InterPro" id="IPR000835">
    <property type="entry name" value="HTH_MarR-typ"/>
</dbReference>
<dbReference type="Proteomes" id="UP001501746">
    <property type="component" value="Unassembled WGS sequence"/>
</dbReference>
<keyword evidence="4" id="KW-1185">Reference proteome</keyword>
<feature type="domain" description="HTH marR-type" evidence="2">
    <location>
        <begin position="30"/>
        <end position="129"/>
    </location>
</feature>
<proteinExistence type="predicted"/>
<gene>
    <name evidence="3" type="ORF">GCM10009750_13230</name>
</gene>
<comment type="caution">
    <text evidence="3">The sequence shown here is derived from an EMBL/GenBank/DDBJ whole genome shotgun (WGS) entry which is preliminary data.</text>
</comment>
<evidence type="ECO:0000259" key="2">
    <source>
        <dbReference type="SMART" id="SM00347"/>
    </source>
</evidence>
<reference evidence="3 4" key="1">
    <citation type="journal article" date="2019" name="Int. J. Syst. Evol. Microbiol.">
        <title>The Global Catalogue of Microorganisms (GCM) 10K type strain sequencing project: providing services to taxonomists for standard genome sequencing and annotation.</title>
        <authorList>
            <consortium name="The Broad Institute Genomics Platform"/>
            <consortium name="The Broad Institute Genome Sequencing Center for Infectious Disease"/>
            <person name="Wu L."/>
            <person name="Ma J."/>
        </authorList>
    </citation>
    <scope>NUCLEOTIDE SEQUENCE [LARGE SCALE GENOMIC DNA]</scope>
    <source>
        <strain evidence="3 4">JCM 14323</strain>
    </source>
</reference>
<sequence>MDAAANTRDGATTAILGALITISRRGIADARTANLALSMTDQSILGFIADNPGCRSVDIAQAYRLNRSTVSRQLAGLTELGVVREVPDAAGRGRPLELTDEGWAAYDEAIEVLHGIVSHQLADWTDPQVARFARDLQRFNVGRPDETRPRHPLEAPTGSQDSAAPGAENAPRGTQRKKEQQ</sequence>
<dbReference type="Pfam" id="PF12802">
    <property type="entry name" value="MarR_2"/>
    <property type="match status" value="1"/>
</dbReference>
<dbReference type="SUPFAM" id="SSF46785">
    <property type="entry name" value="Winged helix' DNA-binding domain"/>
    <property type="match status" value="1"/>
</dbReference>
<dbReference type="RefSeq" id="WP_157428917.1">
    <property type="nucleotide sequence ID" value="NZ_BAAANK010000003.1"/>
</dbReference>
<feature type="compositionally biased region" description="Basic and acidic residues" evidence="1">
    <location>
        <begin position="139"/>
        <end position="153"/>
    </location>
</feature>
<dbReference type="InterPro" id="IPR036388">
    <property type="entry name" value="WH-like_DNA-bd_sf"/>
</dbReference>
<evidence type="ECO:0000313" key="3">
    <source>
        <dbReference type="EMBL" id="GAA1830705.1"/>
    </source>
</evidence>
<dbReference type="SMART" id="SM00347">
    <property type="entry name" value="HTH_MARR"/>
    <property type="match status" value="1"/>
</dbReference>
<protein>
    <recommendedName>
        <fullName evidence="2">HTH marR-type domain-containing protein</fullName>
    </recommendedName>
</protein>